<comment type="caution">
    <text evidence="2">The sequence shown here is derived from an EMBL/GenBank/DDBJ whole genome shotgun (WGS) entry which is preliminary data.</text>
</comment>
<gene>
    <name evidence="2" type="ORF">GW779_06735</name>
</gene>
<keyword evidence="1" id="KW-0812">Transmembrane</keyword>
<sequence>MNFKNLNINIGSKAIFFIKFLVISTVLFLIYIPLSNIIFSITISTTNVIMSLFGYGMLNLSIEKNADLSDVLINLNILAYAALILATPKIETITTFKKVSFLLSGIIFLFLMNATFIASDTIFSYTGGTSVIAYLCIMFFGTYGQVFFPFVFWFFMAKKWIFKD</sequence>
<dbReference type="EMBL" id="JAACQH010000175">
    <property type="protein sequence ID" value="NCS92075.1"/>
    <property type="molecule type" value="Genomic_DNA"/>
</dbReference>
<accession>A0A8J8CJJ4</accession>
<protein>
    <submittedName>
        <fullName evidence="2">Uncharacterized protein</fullName>
    </submittedName>
</protein>
<evidence type="ECO:0000256" key="1">
    <source>
        <dbReference type="SAM" id="Phobius"/>
    </source>
</evidence>
<dbReference type="AlphaFoldDB" id="A0A8J8CJJ4"/>
<keyword evidence="1" id="KW-0472">Membrane</keyword>
<reference evidence="2" key="1">
    <citation type="submission" date="2019-11" db="EMBL/GenBank/DDBJ databases">
        <title>Lipid analysis of CO2-rich subsurface aquifers suggests an autotrophy-based deep biosphere with lysolipids enriched in CPR bacteria.</title>
        <authorList>
            <person name="Probst A.J."/>
            <person name="Elling F.J."/>
            <person name="Castelle C.J."/>
            <person name="Zhu Q."/>
            <person name="Elvert M."/>
            <person name="Birarda G."/>
            <person name="Holman H.-Y."/>
            <person name="Lane K.R."/>
            <person name="Ladd B."/>
            <person name="Ryan M.C."/>
            <person name="Woyke T."/>
            <person name="Hinrichs K.-U."/>
            <person name="Banfield J.F."/>
        </authorList>
    </citation>
    <scope>NUCLEOTIDE SEQUENCE</scope>
    <source>
        <strain evidence="2">CG_2015-04_33_537</strain>
    </source>
</reference>
<feature type="transmembrane region" description="Helical" evidence="1">
    <location>
        <begin position="131"/>
        <end position="155"/>
    </location>
</feature>
<evidence type="ECO:0000313" key="2">
    <source>
        <dbReference type="EMBL" id="NCS92075.1"/>
    </source>
</evidence>
<feature type="transmembrane region" description="Helical" evidence="1">
    <location>
        <begin position="14"/>
        <end position="32"/>
    </location>
</feature>
<feature type="transmembrane region" description="Helical" evidence="1">
    <location>
        <begin position="99"/>
        <end position="119"/>
    </location>
</feature>
<feature type="transmembrane region" description="Helical" evidence="1">
    <location>
        <begin position="37"/>
        <end position="56"/>
    </location>
</feature>
<evidence type="ECO:0000313" key="3">
    <source>
        <dbReference type="Proteomes" id="UP000738826"/>
    </source>
</evidence>
<organism evidence="2 3">
    <name type="scientific">Candidatus Altarchaeum hamiconexum</name>
    <dbReference type="NCBI Taxonomy" id="1803513"/>
    <lineage>
        <taxon>Archaea</taxon>
        <taxon>Candidatus Altarchaeota</taxon>
        <taxon>Candidatus Altiarchaeia</taxon>
        <taxon>Candidatus Altarchaeales</taxon>
        <taxon>Candidatus Altarchaeaceae</taxon>
        <taxon>Candidatus Altarchaeum</taxon>
    </lineage>
</organism>
<dbReference type="Proteomes" id="UP000738826">
    <property type="component" value="Unassembled WGS sequence"/>
</dbReference>
<proteinExistence type="predicted"/>
<keyword evidence="1" id="KW-1133">Transmembrane helix</keyword>
<name>A0A8J8CJJ4_9ARCH</name>
<feature type="transmembrane region" description="Helical" evidence="1">
    <location>
        <begin position="68"/>
        <end position="87"/>
    </location>
</feature>